<dbReference type="SUPFAM" id="SSF53686">
    <property type="entry name" value="Tryptophan synthase beta subunit-like PLP-dependent enzymes"/>
    <property type="match status" value="1"/>
</dbReference>
<evidence type="ECO:0000256" key="2">
    <source>
        <dbReference type="ARBA" id="ARBA00022898"/>
    </source>
</evidence>
<dbReference type="Pfam" id="PF00291">
    <property type="entry name" value="PALP"/>
    <property type="match status" value="1"/>
</dbReference>
<feature type="domain" description="Tryptophan synthase beta chain-like PALP" evidence="4">
    <location>
        <begin position="19"/>
        <end position="307"/>
    </location>
</feature>
<dbReference type="PANTHER" id="PTHR48078">
    <property type="entry name" value="THREONINE DEHYDRATASE, MITOCHONDRIAL-RELATED"/>
    <property type="match status" value="1"/>
</dbReference>
<dbReference type="Proteomes" id="UP000297258">
    <property type="component" value="Unassembled WGS sequence"/>
</dbReference>
<dbReference type="OrthoDB" id="34584at2"/>
<dbReference type="Gene3D" id="3.40.50.1100">
    <property type="match status" value="2"/>
</dbReference>
<accession>A0A4Y9SXG1</accession>
<proteinExistence type="predicted"/>
<comment type="caution">
    <text evidence="5">The sequence shown here is derived from an EMBL/GenBank/DDBJ whole genome shotgun (WGS) entry which is preliminary data.</text>
</comment>
<evidence type="ECO:0000256" key="1">
    <source>
        <dbReference type="ARBA" id="ARBA00001933"/>
    </source>
</evidence>
<keyword evidence="6" id="KW-1185">Reference proteome</keyword>
<dbReference type="GO" id="GO:0006565">
    <property type="term" value="P:L-serine catabolic process"/>
    <property type="evidence" value="ECO:0007669"/>
    <property type="project" value="TreeGrafter"/>
</dbReference>
<dbReference type="CDD" id="cd01562">
    <property type="entry name" value="Thr-dehyd"/>
    <property type="match status" value="1"/>
</dbReference>
<dbReference type="GO" id="GO:0003941">
    <property type="term" value="F:L-serine ammonia-lyase activity"/>
    <property type="evidence" value="ECO:0007669"/>
    <property type="project" value="TreeGrafter"/>
</dbReference>
<protein>
    <submittedName>
        <fullName evidence="5">Threonine dehydratase</fullName>
    </submittedName>
</protein>
<dbReference type="AlphaFoldDB" id="A0A4Y9SXG1"/>
<dbReference type="InterPro" id="IPR036052">
    <property type="entry name" value="TrpB-like_PALP_sf"/>
</dbReference>
<dbReference type="EMBL" id="SPUM01000126">
    <property type="protein sequence ID" value="TFW29323.1"/>
    <property type="molecule type" value="Genomic_DNA"/>
</dbReference>
<dbReference type="GO" id="GO:0009097">
    <property type="term" value="P:isoleucine biosynthetic process"/>
    <property type="evidence" value="ECO:0007669"/>
    <property type="project" value="TreeGrafter"/>
</dbReference>
<dbReference type="NCBIfam" id="NF004771">
    <property type="entry name" value="PRK06110.1"/>
    <property type="match status" value="1"/>
</dbReference>
<name>A0A4Y9SXG1_9BURK</name>
<evidence type="ECO:0000256" key="3">
    <source>
        <dbReference type="ARBA" id="ARBA00023239"/>
    </source>
</evidence>
<evidence type="ECO:0000259" key="4">
    <source>
        <dbReference type="Pfam" id="PF00291"/>
    </source>
</evidence>
<keyword evidence="2" id="KW-0663">Pyridoxal phosphate</keyword>
<keyword evidence="3" id="KW-0456">Lyase</keyword>
<dbReference type="InterPro" id="IPR050147">
    <property type="entry name" value="Ser/Thr_Dehydratase"/>
</dbReference>
<comment type="cofactor">
    <cofactor evidence="1">
        <name>pyridoxal 5'-phosphate</name>
        <dbReference type="ChEBI" id="CHEBI:597326"/>
    </cofactor>
</comment>
<reference evidence="5 6" key="1">
    <citation type="submission" date="2019-03" db="EMBL/GenBank/DDBJ databases">
        <title>Draft genome of Massilia hortus sp. nov., a novel bacterial species of the Oxalobacteraceae family.</title>
        <authorList>
            <person name="Peta V."/>
            <person name="Raths R."/>
            <person name="Bucking H."/>
        </authorList>
    </citation>
    <scope>NUCLEOTIDE SEQUENCE [LARGE SCALE GENOMIC DNA]</scope>
    <source>
        <strain evidence="5 6">ONC3</strain>
    </source>
</reference>
<dbReference type="GO" id="GO:0004794">
    <property type="term" value="F:threonine deaminase activity"/>
    <property type="evidence" value="ECO:0007669"/>
    <property type="project" value="TreeGrafter"/>
</dbReference>
<dbReference type="PANTHER" id="PTHR48078:SF7">
    <property type="entry name" value="BLL6502 PROTEIN"/>
    <property type="match status" value="1"/>
</dbReference>
<organism evidence="5 6">
    <name type="scientific">Massilia horti</name>
    <dbReference type="NCBI Taxonomy" id="2562153"/>
    <lineage>
        <taxon>Bacteria</taxon>
        <taxon>Pseudomonadati</taxon>
        <taxon>Pseudomonadota</taxon>
        <taxon>Betaproteobacteria</taxon>
        <taxon>Burkholderiales</taxon>
        <taxon>Oxalobacteraceae</taxon>
        <taxon>Telluria group</taxon>
        <taxon>Massilia</taxon>
    </lineage>
</organism>
<dbReference type="InterPro" id="IPR001926">
    <property type="entry name" value="TrpB-like_PALP"/>
</dbReference>
<dbReference type="RefSeq" id="WP_135191251.1">
    <property type="nucleotide sequence ID" value="NZ_SPUM01000126.1"/>
</dbReference>
<evidence type="ECO:0000313" key="6">
    <source>
        <dbReference type="Proteomes" id="UP000297258"/>
    </source>
</evidence>
<dbReference type="FunFam" id="3.40.50.1100:FF:000076">
    <property type="entry name" value="Threonine dehydratase"/>
    <property type="match status" value="1"/>
</dbReference>
<dbReference type="GO" id="GO:0006567">
    <property type="term" value="P:L-threonine catabolic process"/>
    <property type="evidence" value="ECO:0007669"/>
    <property type="project" value="TreeGrafter"/>
</dbReference>
<evidence type="ECO:0000313" key="5">
    <source>
        <dbReference type="EMBL" id="TFW29323.1"/>
    </source>
</evidence>
<sequence length="322" mass="34433">MQLPTLAELDAAAQLVYAAVPPTPQYTWPLLNDALGVETWVKHENHTPTGAFKVRGGLVYLDRLVQRQPDTRGVIAATRGNHGQSLAFGARRHGLSATIVVPHGNSQEKNAAMRALGARLIEHGQDFQESREHAQALAQREGLHMVPSFHDDLVAGVASYWLELFRAQPELDLVLVPIGQGSGICGAIAARQALGLRTRIIGVVSQHAPAYRLSFDARRSIDAPVSTLLADGLACRVPDPDSLAAVFEHVDEVLAVSDDEVAAAMRLYYTSTHNLAEGAGAAALAGALQLRAARRLQARRLGLPLTGGNVDAALFRQVLQAG</sequence>
<gene>
    <name evidence="5" type="ORF">E4O92_19135</name>
</gene>